<proteinExistence type="predicted"/>
<dbReference type="InterPro" id="IPR050228">
    <property type="entry name" value="Carboxylesterase_BioH"/>
</dbReference>
<sequence length="324" mass="36362">MSTVDFQSRFKTVRQSVPSSTPPFQLACNTYTRIAPSQTNESTPPMIFTHANGFHKEIWEPVIARMSPRWTSGPMYAFDCRNQGDSAVLNKDVLEQTFDWYMYAYDILKIVDTFGLKKTIGVGHRVASVPVPCTFSAIVAVDPTNFPREIYMNLPLEDHPMGQLTLKRRDSWKSKVEAKANLLQKKFFKVWHPEALDSYVEYGMVDVVNADGSTGVTLKCPKFQEAITFAHVGTGLHDSFEGMAKLDIPVHLLVGEISDIKQVNAHSLMVQMKFDLLKNGKLDVVKGAGHLLTLEKPQESADLISAFLDRAWTPEAEEPPKARL</sequence>
<dbReference type="Proteomes" id="UP000696485">
    <property type="component" value="Unassembled WGS sequence"/>
</dbReference>
<dbReference type="PANTHER" id="PTHR43194:SF2">
    <property type="entry name" value="PEROXISOMAL MEMBRANE PROTEIN LPX1"/>
    <property type="match status" value="1"/>
</dbReference>
<dbReference type="SUPFAM" id="SSF53474">
    <property type="entry name" value="alpha/beta-Hydrolases"/>
    <property type="match status" value="1"/>
</dbReference>
<dbReference type="InterPro" id="IPR029058">
    <property type="entry name" value="AB_hydrolase_fold"/>
</dbReference>
<gene>
    <name evidence="2" type="ORF">BG006_001227</name>
</gene>
<organism evidence="2 3">
    <name type="scientific">Podila minutissima</name>
    <dbReference type="NCBI Taxonomy" id="64525"/>
    <lineage>
        <taxon>Eukaryota</taxon>
        <taxon>Fungi</taxon>
        <taxon>Fungi incertae sedis</taxon>
        <taxon>Mucoromycota</taxon>
        <taxon>Mortierellomycotina</taxon>
        <taxon>Mortierellomycetes</taxon>
        <taxon>Mortierellales</taxon>
        <taxon>Mortierellaceae</taxon>
        <taxon>Podila</taxon>
    </lineage>
</organism>
<dbReference type="AlphaFoldDB" id="A0A9P5VNU2"/>
<feature type="domain" description="AB hydrolase-1" evidence="1">
    <location>
        <begin position="47"/>
        <end position="302"/>
    </location>
</feature>
<dbReference type="Pfam" id="PF12697">
    <property type="entry name" value="Abhydrolase_6"/>
    <property type="match status" value="1"/>
</dbReference>
<dbReference type="InterPro" id="IPR000073">
    <property type="entry name" value="AB_hydrolase_1"/>
</dbReference>
<reference evidence="2" key="1">
    <citation type="journal article" date="2020" name="Fungal Divers.">
        <title>Resolving the Mortierellaceae phylogeny through synthesis of multi-gene phylogenetics and phylogenomics.</title>
        <authorList>
            <person name="Vandepol N."/>
            <person name="Liber J."/>
            <person name="Desiro A."/>
            <person name="Na H."/>
            <person name="Kennedy M."/>
            <person name="Barry K."/>
            <person name="Grigoriev I.V."/>
            <person name="Miller A.N."/>
            <person name="O'Donnell K."/>
            <person name="Stajich J.E."/>
            <person name="Bonito G."/>
        </authorList>
    </citation>
    <scope>NUCLEOTIDE SEQUENCE</scope>
    <source>
        <strain evidence="2">NVP1</strain>
    </source>
</reference>
<accession>A0A9P5VNU2</accession>
<evidence type="ECO:0000259" key="1">
    <source>
        <dbReference type="Pfam" id="PF12697"/>
    </source>
</evidence>
<keyword evidence="3" id="KW-1185">Reference proteome</keyword>
<evidence type="ECO:0000313" key="2">
    <source>
        <dbReference type="EMBL" id="KAF9334930.1"/>
    </source>
</evidence>
<comment type="caution">
    <text evidence="2">The sequence shown here is derived from an EMBL/GenBank/DDBJ whole genome shotgun (WGS) entry which is preliminary data.</text>
</comment>
<dbReference type="EMBL" id="JAAAUY010000123">
    <property type="protein sequence ID" value="KAF9334930.1"/>
    <property type="molecule type" value="Genomic_DNA"/>
</dbReference>
<protein>
    <recommendedName>
        <fullName evidence="1">AB hydrolase-1 domain-containing protein</fullName>
    </recommendedName>
</protein>
<name>A0A9P5VNU2_9FUNG</name>
<dbReference type="PANTHER" id="PTHR43194">
    <property type="entry name" value="HYDROLASE ALPHA/BETA FOLD FAMILY"/>
    <property type="match status" value="1"/>
</dbReference>
<evidence type="ECO:0000313" key="3">
    <source>
        <dbReference type="Proteomes" id="UP000696485"/>
    </source>
</evidence>
<dbReference type="Gene3D" id="3.40.50.1820">
    <property type="entry name" value="alpha/beta hydrolase"/>
    <property type="match status" value="1"/>
</dbReference>